<sequence length="168" mass="19231">MVFDTWESYFYAETYDPSTGQGTLRNLFDERDPVLLRELEYSETIQRQRESKIFSSFSDVRTGEIDRYLADVHRLVEGTSWMRLDRGGFARAGAEVFAYLNQAHPFRASSGRTSKVFMEHVAEQSCFTLDFGQVSPEVWNQASMLSGPDLRRYEPVSDSLVSVFVAIA</sequence>
<organism evidence="1 2">
    <name type="scientific">Actinomyces ruminis</name>
    <dbReference type="NCBI Taxonomy" id="1937003"/>
    <lineage>
        <taxon>Bacteria</taxon>
        <taxon>Bacillati</taxon>
        <taxon>Actinomycetota</taxon>
        <taxon>Actinomycetes</taxon>
        <taxon>Actinomycetales</taxon>
        <taxon>Actinomycetaceae</taxon>
        <taxon>Actinomyces</taxon>
    </lineage>
</organism>
<dbReference type="Gene3D" id="1.10.3290.10">
    <property type="entry name" value="Fido-like domain"/>
    <property type="match status" value="1"/>
</dbReference>
<gene>
    <name evidence="1" type="ORF">BW737_007245</name>
</gene>
<dbReference type="EMBL" id="MTPX02000041">
    <property type="protein sequence ID" value="PHP52667.1"/>
    <property type="molecule type" value="Genomic_DNA"/>
</dbReference>
<name>A0ABX4MB27_9ACTO</name>
<evidence type="ECO:0000313" key="1">
    <source>
        <dbReference type="EMBL" id="PHP52667.1"/>
    </source>
</evidence>
<dbReference type="InterPro" id="IPR036597">
    <property type="entry name" value="Fido-like_dom_sf"/>
</dbReference>
<dbReference type="RefSeq" id="WP_086614116.1">
    <property type="nucleotide sequence ID" value="NZ_MTPX02000041.1"/>
</dbReference>
<evidence type="ECO:0000313" key="2">
    <source>
        <dbReference type="Proteomes" id="UP000194577"/>
    </source>
</evidence>
<reference evidence="1 2" key="1">
    <citation type="submission" date="2017-10" db="EMBL/GenBank/DDBJ databases">
        <title>Draft genome sequence of cellulolytic Actinomyces sp CtC72 isolated from cattle rumen fluid.</title>
        <authorList>
            <person name="Joshi A.J."/>
            <person name="Vasudevan G."/>
            <person name="Lanjekar V.B."/>
            <person name="Hivarkar S."/>
            <person name="Engineer A."/>
            <person name="Pore S.D."/>
            <person name="Dhakephalkar P.K."/>
            <person name="Dagar S."/>
        </authorList>
    </citation>
    <scope>NUCLEOTIDE SEQUENCE [LARGE SCALE GENOMIC DNA]</scope>
    <source>
        <strain evidence="2">CtC72</strain>
    </source>
</reference>
<proteinExistence type="predicted"/>
<keyword evidence="2" id="KW-1185">Reference proteome</keyword>
<protein>
    <submittedName>
        <fullName evidence="1">Cell filamentation protein Fic</fullName>
    </submittedName>
</protein>
<dbReference type="Proteomes" id="UP000194577">
    <property type="component" value="Unassembled WGS sequence"/>
</dbReference>
<comment type="caution">
    <text evidence="1">The sequence shown here is derived from an EMBL/GenBank/DDBJ whole genome shotgun (WGS) entry which is preliminary data.</text>
</comment>
<dbReference type="SUPFAM" id="SSF140931">
    <property type="entry name" value="Fic-like"/>
    <property type="match status" value="1"/>
</dbReference>
<accession>A0ABX4MB27</accession>